<organism evidence="1 2">
    <name type="scientific">Streptomyces liliiviolaceus</name>
    <dbReference type="NCBI Taxonomy" id="2823109"/>
    <lineage>
        <taxon>Bacteria</taxon>
        <taxon>Bacillati</taxon>
        <taxon>Actinomycetota</taxon>
        <taxon>Actinomycetes</taxon>
        <taxon>Kitasatosporales</taxon>
        <taxon>Streptomycetaceae</taxon>
        <taxon>Streptomyces</taxon>
    </lineage>
</organism>
<keyword evidence="2" id="KW-1185">Reference proteome</keyword>
<name>A0A941BD88_9ACTN</name>
<dbReference type="EMBL" id="JAGPYQ010000002">
    <property type="protein sequence ID" value="MBQ0855552.1"/>
    <property type="molecule type" value="Genomic_DNA"/>
</dbReference>
<gene>
    <name evidence="1" type="ORF">J8N05_46150</name>
</gene>
<evidence type="ECO:0000313" key="2">
    <source>
        <dbReference type="Proteomes" id="UP000677413"/>
    </source>
</evidence>
<dbReference type="Proteomes" id="UP000677413">
    <property type="component" value="Unassembled WGS sequence"/>
</dbReference>
<sequence length="336" mass="37268">MTNSFGFPEKGRLAPVLALYLDDHFPPFNVQPMDKTDVTAWLNLTLEDEIACVLSLVAGIRLRSGGQVRRFTDAASRGAPEFLRHRVPEWTATEHPIYPVPEKIGMESLDGWMDRYLALDCEDAVALVRAARQFRDALWVADTDPELAWLFLVSALEVIAQREALSSASPADLLRQEKPDLAKQLLEAGGEAHLEAVASDLVGVVRATARFMSFVKTHHPGPPPKRPEVYAQVDWSWPKLRKAVDQVYAYRSERLHGGVPFPSPLCQVPFAGHGMTADERPSFLASAAGNAAWLAKDLPMHLHTFGYIARGCLLNWWQKTSRSADGNEESVEATMS</sequence>
<protein>
    <submittedName>
        <fullName evidence="1">Uncharacterized protein</fullName>
    </submittedName>
</protein>
<dbReference type="AlphaFoldDB" id="A0A941BD88"/>
<dbReference type="RefSeq" id="WP_210893990.1">
    <property type="nucleotide sequence ID" value="NZ_JAGPYQ010000002.1"/>
</dbReference>
<evidence type="ECO:0000313" key="1">
    <source>
        <dbReference type="EMBL" id="MBQ0855552.1"/>
    </source>
</evidence>
<proteinExistence type="predicted"/>
<accession>A0A941BD88</accession>
<reference evidence="1 2" key="1">
    <citation type="submission" date="2021-04" db="EMBL/GenBank/DDBJ databases">
        <authorList>
            <person name="Tang X."/>
            <person name="Zhou X."/>
            <person name="Chen X."/>
            <person name="Cernava T."/>
            <person name="Zhang C."/>
        </authorList>
    </citation>
    <scope>NUCLEOTIDE SEQUENCE [LARGE SCALE GENOMIC DNA]</scope>
    <source>
        <strain evidence="1 2">BH-SS-21</strain>
    </source>
</reference>
<comment type="caution">
    <text evidence="1">The sequence shown here is derived from an EMBL/GenBank/DDBJ whole genome shotgun (WGS) entry which is preliminary data.</text>
</comment>